<evidence type="ECO:0000313" key="1">
    <source>
        <dbReference type="EMBL" id="MBO1511606.1"/>
    </source>
</evidence>
<dbReference type="RefSeq" id="WP_207976746.1">
    <property type="nucleotide sequence ID" value="NZ_JAGDEL010000004.1"/>
</dbReference>
<sequence length="57" mass="6495">MFNKKRKRNSFMFTASLLGAGAVTYYLTKDTTQGEDRDSTIKSYSSINPINDRLNDL</sequence>
<name>A0ABS3N016_9BACI</name>
<organism evidence="1 2">
    <name type="scientific">Metabacillus bambusae</name>
    <dbReference type="NCBI Taxonomy" id="2795218"/>
    <lineage>
        <taxon>Bacteria</taxon>
        <taxon>Bacillati</taxon>
        <taxon>Bacillota</taxon>
        <taxon>Bacilli</taxon>
        <taxon>Bacillales</taxon>
        <taxon>Bacillaceae</taxon>
        <taxon>Metabacillus</taxon>
    </lineage>
</organism>
<proteinExistence type="predicted"/>
<protein>
    <submittedName>
        <fullName evidence="1">Uncharacterized protein</fullName>
    </submittedName>
</protein>
<gene>
    <name evidence="1" type="ORF">I7822_07985</name>
</gene>
<comment type="caution">
    <text evidence="1">The sequence shown here is derived from an EMBL/GenBank/DDBJ whole genome shotgun (WGS) entry which is preliminary data.</text>
</comment>
<dbReference type="EMBL" id="JAGDEL010000004">
    <property type="protein sequence ID" value="MBO1511606.1"/>
    <property type="molecule type" value="Genomic_DNA"/>
</dbReference>
<dbReference type="Proteomes" id="UP000663981">
    <property type="component" value="Unassembled WGS sequence"/>
</dbReference>
<keyword evidence="2" id="KW-1185">Reference proteome</keyword>
<evidence type="ECO:0000313" key="2">
    <source>
        <dbReference type="Proteomes" id="UP000663981"/>
    </source>
</evidence>
<accession>A0ABS3N016</accession>
<reference evidence="1 2" key="1">
    <citation type="submission" date="2021-03" db="EMBL/GenBank/DDBJ databases">
        <title>Whole genome sequence of Metabacillus bambusae BG109.</title>
        <authorList>
            <person name="Jeong J.W."/>
        </authorList>
    </citation>
    <scope>NUCLEOTIDE SEQUENCE [LARGE SCALE GENOMIC DNA]</scope>
    <source>
        <strain evidence="1 2">BG109</strain>
    </source>
</reference>